<keyword evidence="1" id="KW-0812">Transmembrane</keyword>
<dbReference type="KEGG" id="sniv:SFSGTM_21260"/>
<dbReference type="AlphaFoldDB" id="A0A809S3N7"/>
<sequence length="309" mass="35509">MNFSVSSLQDWLHREYAQLLTSGAQLLLVLLGMRLQTRDGWLYCFAAIALISVFAWLSTLYRLRALRNTPTSKIASAAQGYVELTGRGQAYCEQPLYSVLSRRPCLWCRYKIEQRDSRGNWEPAGSGQTDDSFVLRDDTGTCIIDPEQAEIVTQHYNQWQEDSYRYTEWQLLEGDIVYVIGQFSTQGGSTLAFNPRMEMNALLTEWKKDMPTLLARFDLNKDGELSMDEWTLVQQAAKREIDKTMAEMQLQPDVHYMGKPADGRLYLIGNISQQQLTRRFLLWSWAHLIIFFGALSGIGWVLQHGAVWP</sequence>
<evidence type="ECO:0008006" key="4">
    <source>
        <dbReference type="Google" id="ProtNLM"/>
    </source>
</evidence>
<feature type="transmembrane region" description="Helical" evidence="1">
    <location>
        <begin position="280"/>
        <end position="302"/>
    </location>
</feature>
<organism evidence="2 3">
    <name type="scientific">Sulfuriferula nivalis</name>
    <dbReference type="NCBI Taxonomy" id="2675298"/>
    <lineage>
        <taxon>Bacteria</taxon>
        <taxon>Pseudomonadati</taxon>
        <taxon>Pseudomonadota</taxon>
        <taxon>Betaproteobacteria</taxon>
        <taxon>Nitrosomonadales</taxon>
        <taxon>Sulfuricellaceae</taxon>
        <taxon>Sulfuriferula</taxon>
    </lineage>
</organism>
<accession>A0A809S3N7</accession>
<dbReference type="Proteomes" id="UP000463939">
    <property type="component" value="Chromosome"/>
</dbReference>
<reference evidence="3" key="1">
    <citation type="submission" date="2019-11" db="EMBL/GenBank/DDBJ databases">
        <title>Isolation and characterization of a novel species in the genus Sulfuriferula.</title>
        <authorList>
            <person name="Mochizuki J."/>
            <person name="Kojima H."/>
            <person name="Fukui M."/>
        </authorList>
    </citation>
    <scope>NUCLEOTIDE SEQUENCE [LARGE SCALE GENOMIC DNA]</scope>
    <source>
        <strain evidence="3">SGTM</strain>
    </source>
</reference>
<evidence type="ECO:0000313" key="3">
    <source>
        <dbReference type="Proteomes" id="UP000463939"/>
    </source>
</evidence>
<dbReference type="EMBL" id="AP021881">
    <property type="protein sequence ID" value="BBP01418.1"/>
    <property type="molecule type" value="Genomic_DNA"/>
</dbReference>
<keyword evidence="3" id="KW-1185">Reference proteome</keyword>
<dbReference type="InterPro" id="IPR018247">
    <property type="entry name" value="EF_Hand_1_Ca_BS"/>
</dbReference>
<keyword evidence="1" id="KW-1133">Transmembrane helix</keyword>
<evidence type="ECO:0000313" key="2">
    <source>
        <dbReference type="EMBL" id="BBP01418.1"/>
    </source>
</evidence>
<dbReference type="RefSeq" id="WP_162085199.1">
    <property type="nucleotide sequence ID" value="NZ_AP021881.1"/>
</dbReference>
<gene>
    <name evidence="2" type="ORF">SFSGTM_21260</name>
</gene>
<name>A0A809S3N7_9PROT</name>
<proteinExistence type="predicted"/>
<evidence type="ECO:0000256" key="1">
    <source>
        <dbReference type="SAM" id="Phobius"/>
    </source>
</evidence>
<protein>
    <recommendedName>
        <fullName evidence="4">RING-type E3 ubiquitin transferase</fullName>
    </recommendedName>
</protein>
<dbReference type="PROSITE" id="PS00018">
    <property type="entry name" value="EF_HAND_1"/>
    <property type="match status" value="1"/>
</dbReference>
<keyword evidence="1" id="KW-0472">Membrane</keyword>
<feature type="transmembrane region" description="Helical" evidence="1">
    <location>
        <begin position="40"/>
        <end position="63"/>
    </location>
</feature>